<comment type="similarity">
    <text evidence="7">Belongs to the TatC family.</text>
</comment>
<evidence type="ECO:0000256" key="3">
    <source>
        <dbReference type="ARBA" id="ARBA00022927"/>
    </source>
</evidence>
<evidence type="ECO:0000256" key="7">
    <source>
        <dbReference type="HAMAP-Rule" id="MF_00902"/>
    </source>
</evidence>
<evidence type="ECO:0000256" key="6">
    <source>
        <dbReference type="ARBA" id="ARBA00023136"/>
    </source>
</evidence>
<name>F2N8X0_CORGP</name>
<organism evidence="8 9">
    <name type="scientific">Coriobacterium glomerans (strain ATCC 49209 / DSM 20642 / JCM 10262 / PW2)</name>
    <dbReference type="NCBI Taxonomy" id="700015"/>
    <lineage>
        <taxon>Bacteria</taxon>
        <taxon>Bacillati</taxon>
        <taxon>Actinomycetota</taxon>
        <taxon>Coriobacteriia</taxon>
        <taxon>Coriobacteriales</taxon>
        <taxon>Coriobacteriaceae</taxon>
        <taxon>Coriobacterium</taxon>
    </lineage>
</organism>
<dbReference type="EMBL" id="CP002628">
    <property type="protein sequence ID" value="AEB07570.1"/>
    <property type="molecule type" value="Genomic_DNA"/>
</dbReference>
<evidence type="ECO:0000256" key="4">
    <source>
        <dbReference type="ARBA" id="ARBA00022989"/>
    </source>
</evidence>
<dbReference type="eggNOG" id="COG0805">
    <property type="taxonomic scope" value="Bacteria"/>
</dbReference>
<dbReference type="NCBIfam" id="TIGR00945">
    <property type="entry name" value="tatC"/>
    <property type="match status" value="1"/>
</dbReference>
<gene>
    <name evidence="7" type="primary">tatC</name>
    <name evidence="8" type="ordered locus">Corgl_1470</name>
</gene>
<dbReference type="GO" id="GO:0065002">
    <property type="term" value="P:intracellular protein transmembrane transport"/>
    <property type="evidence" value="ECO:0007669"/>
    <property type="project" value="TreeGrafter"/>
</dbReference>
<dbReference type="PANTHER" id="PTHR30371">
    <property type="entry name" value="SEC-INDEPENDENT PROTEIN TRANSLOCASE PROTEIN TATC"/>
    <property type="match status" value="1"/>
</dbReference>
<dbReference type="HOGENOM" id="CLU_031942_3_0_11"/>
<dbReference type="GO" id="GO:0043953">
    <property type="term" value="P:protein transport by the Tat complex"/>
    <property type="evidence" value="ECO:0007669"/>
    <property type="project" value="UniProtKB-UniRule"/>
</dbReference>
<comment type="function">
    <text evidence="7">Part of the twin-arginine translocation (Tat) system that transports large folded proteins containing a characteristic twin-arginine motif in their signal peptide across membranes. Together with TatB, TatC is part of a receptor directly interacting with Tat signal peptides.</text>
</comment>
<feature type="transmembrane region" description="Helical" evidence="7">
    <location>
        <begin position="158"/>
        <end position="180"/>
    </location>
</feature>
<dbReference type="GO" id="GO:0009977">
    <property type="term" value="F:proton motive force dependent protein transmembrane transporter activity"/>
    <property type="evidence" value="ECO:0007669"/>
    <property type="project" value="TreeGrafter"/>
</dbReference>
<keyword evidence="6 7" id="KW-0472">Membrane</keyword>
<feature type="transmembrane region" description="Helical" evidence="7">
    <location>
        <begin position="192"/>
        <end position="210"/>
    </location>
</feature>
<dbReference type="RefSeq" id="WP_013709312.1">
    <property type="nucleotide sequence ID" value="NC_015389.1"/>
</dbReference>
<keyword evidence="7" id="KW-1003">Cell membrane</keyword>
<feature type="transmembrane region" description="Helical" evidence="7">
    <location>
        <begin position="216"/>
        <end position="239"/>
    </location>
</feature>
<reference evidence="9" key="1">
    <citation type="journal article" date="2013" name="Stand. Genomic Sci.">
        <title>Complete genome sequence of Coriobacterium glomerans type strain (PW2(T)) from the midgut of Pyrrhocoris apterus L. (red soldier bug).</title>
        <authorList>
            <person name="Stackebrandt E."/>
            <person name="Zeytun A."/>
            <person name="Lapidus A."/>
            <person name="Nolan M."/>
            <person name="Lucas S."/>
            <person name="Hammon N."/>
            <person name="Deshpande S."/>
            <person name="Cheng J.F."/>
            <person name="Tapia R."/>
            <person name="Goodwin L.A."/>
            <person name="Pitluck S."/>
            <person name="Liolios K."/>
            <person name="Pagani I."/>
            <person name="Ivanova N."/>
            <person name="Mavromatis K."/>
            <person name="Mikhailova N."/>
            <person name="Huntemann M."/>
            <person name="Pati A."/>
            <person name="Chen A."/>
            <person name="Palaniappan K."/>
            <person name="Chang Y.J."/>
            <person name="Land M."/>
            <person name="Hauser L."/>
            <person name="Rohde M."/>
            <person name="Pukall R."/>
            <person name="Goker M."/>
            <person name="Detter J.C."/>
            <person name="Woyke T."/>
            <person name="Bristow J."/>
            <person name="Eisen J.A."/>
            <person name="Markowitz V."/>
            <person name="Hugenholtz P."/>
            <person name="Kyrpides N.C."/>
            <person name="Klenk H.P."/>
        </authorList>
    </citation>
    <scope>NUCLEOTIDE SEQUENCE</scope>
    <source>
        <strain evidence="9">ATCC 49209 / DSM 20642 / JCM 10262 / PW2</strain>
    </source>
</reference>
<dbReference type="PRINTS" id="PR01840">
    <property type="entry name" value="TATCFAMILY"/>
</dbReference>
<dbReference type="HAMAP" id="MF_00902">
    <property type="entry name" value="TatC"/>
    <property type="match status" value="1"/>
</dbReference>
<keyword evidence="5 7" id="KW-0811">Translocation</keyword>
<keyword evidence="3 7" id="KW-0653">Protein transport</keyword>
<keyword evidence="4 7" id="KW-1133">Transmembrane helix</keyword>
<keyword evidence="7" id="KW-0813">Transport</keyword>
<comment type="subunit">
    <text evidence="7">The Tat system comprises two distinct complexes: a TatABC complex, containing multiple copies of TatA, TatB and TatC subunits, and a separate TatA complex, containing only TatA subunits. Substrates initially bind to the TatABC complex, which probably triggers association of the separate TatA complex to form the active translocon.</text>
</comment>
<sequence length="260" mass="29131">MPIGPARMPLLDHLGELRRRFTIILFSVFVTALIMYFATPVVVDILKMPIAPSVAGKFYITSALGGFTLRFSISFKVALIMCTPMILWQILGFFLPALKPNERRWVVPTVLAATALFFIGALFCYLFVIPPCFQWLIGETKAIADPLAELTDYLNIELLLLIGFGIAFELPLVIFYLSIFHIVPYTAFRAQWRYIYVVMVFVSACVSPDASPVTCIMMYAALIVLYESSLAVARLVIVAREGKAGLSRSRLGFFTDDEDE</sequence>
<proteinExistence type="inferred from homology"/>
<dbReference type="GO" id="GO:0033281">
    <property type="term" value="C:TAT protein transport complex"/>
    <property type="evidence" value="ECO:0007669"/>
    <property type="project" value="UniProtKB-UniRule"/>
</dbReference>
<evidence type="ECO:0000256" key="1">
    <source>
        <dbReference type="ARBA" id="ARBA00004141"/>
    </source>
</evidence>
<feature type="transmembrane region" description="Helical" evidence="7">
    <location>
        <begin position="21"/>
        <end position="39"/>
    </location>
</feature>
<dbReference type="Proteomes" id="UP000006851">
    <property type="component" value="Chromosome"/>
</dbReference>
<dbReference type="InterPro" id="IPR002033">
    <property type="entry name" value="TatC"/>
</dbReference>
<dbReference type="KEGG" id="cgo:Corgl_1470"/>
<dbReference type="Pfam" id="PF00902">
    <property type="entry name" value="TatC"/>
    <property type="match status" value="1"/>
</dbReference>
<accession>F2N8X0</accession>
<dbReference type="STRING" id="700015.Corgl_1470"/>
<evidence type="ECO:0000256" key="5">
    <source>
        <dbReference type="ARBA" id="ARBA00023010"/>
    </source>
</evidence>
<evidence type="ECO:0000256" key="2">
    <source>
        <dbReference type="ARBA" id="ARBA00022692"/>
    </source>
</evidence>
<evidence type="ECO:0000313" key="9">
    <source>
        <dbReference type="Proteomes" id="UP000006851"/>
    </source>
</evidence>
<keyword evidence="9" id="KW-1185">Reference proteome</keyword>
<feature type="transmembrane region" description="Helical" evidence="7">
    <location>
        <begin position="105"/>
        <end position="128"/>
    </location>
</feature>
<dbReference type="AlphaFoldDB" id="F2N8X0"/>
<protein>
    <recommendedName>
        <fullName evidence="7">Sec-independent protein translocase protein TatC</fullName>
    </recommendedName>
</protein>
<evidence type="ECO:0000313" key="8">
    <source>
        <dbReference type="EMBL" id="AEB07570.1"/>
    </source>
</evidence>
<keyword evidence="2 7" id="KW-0812">Transmembrane</keyword>
<comment type="subcellular location">
    <subcellularLocation>
        <location evidence="7">Cell membrane</location>
        <topology evidence="7">Multi-pass membrane protein</topology>
    </subcellularLocation>
    <subcellularLocation>
        <location evidence="1">Membrane</location>
        <topology evidence="1">Multi-pass membrane protein</topology>
    </subcellularLocation>
</comment>
<feature type="transmembrane region" description="Helical" evidence="7">
    <location>
        <begin position="77"/>
        <end position="98"/>
    </location>
</feature>
<dbReference type="PANTHER" id="PTHR30371:SF0">
    <property type="entry name" value="SEC-INDEPENDENT PROTEIN TRANSLOCASE PROTEIN TATC, CHLOROPLASTIC-RELATED"/>
    <property type="match status" value="1"/>
</dbReference>